<dbReference type="Gene3D" id="1.20.144.10">
    <property type="entry name" value="Phosphatidic acid phosphatase type 2/haloperoxidase"/>
    <property type="match status" value="2"/>
</dbReference>
<reference evidence="2" key="1">
    <citation type="journal article" date="2020" name="bioRxiv">
        <title>A rank-normalized archaeal taxonomy based on genome phylogeny resolves widespread incomplete and uneven classifications.</title>
        <authorList>
            <person name="Rinke C."/>
            <person name="Chuvochina M."/>
            <person name="Mussig A.J."/>
            <person name="Chaumeil P.-A."/>
            <person name="Waite D.W."/>
            <person name="Whitman W.B."/>
            <person name="Parks D.H."/>
            <person name="Hugenholtz P."/>
        </authorList>
    </citation>
    <scope>NUCLEOTIDE SEQUENCE [LARGE SCALE GENOMIC DNA]</scope>
</reference>
<gene>
    <name evidence="1" type="ORF">HA285_05010</name>
</gene>
<name>A0A7J4MX95_METTF</name>
<organism evidence="1 2">
    <name type="scientific">Methanothermobacter thermautotrophicus</name>
    <name type="common">Methanobacterium thermoformicicum</name>
    <dbReference type="NCBI Taxonomy" id="145262"/>
    <lineage>
        <taxon>Archaea</taxon>
        <taxon>Methanobacteriati</taxon>
        <taxon>Methanobacteriota</taxon>
        <taxon>Methanomada group</taxon>
        <taxon>Methanobacteria</taxon>
        <taxon>Methanobacteriales</taxon>
        <taxon>Methanobacteriaceae</taxon>
        <taxon>Methanothermobacter</taxon>
    </lineage>
</organism>
<dbReference type="OMA" id="HAVDNSF"/>
<dbReference type="PANTHER" id="PTHR14969:SF13">
    <property type="entry name" value="AT30094P"/>
    <property type="match status" value="1"/>
</dbReference>
<dbReference type="EMBL" id="DUHT01000053">
    <property type="protein sequence ID" value="HIH64940.1"/>
    <property type="molecule type" value="Genomic_DNA"/>
</dbReference>
<comment type="caution">
    <text evidence="1">The sequence shown here is derived from an EMBL/GenBank/DDBJ whole genome shotgun (WGS) entry which is preliminary data.</text>
</comment>
<evidence type="ECO:0000313" key="1">
    <source>
        <dbReference type="EMBL" id="HIH64940.1"/>
    </source>
</evidence>
<dbReference type="Pfam" id="PF01569">
    <property type="entry name" value="PAP2"/>
    <property type="match status" value="1"/>
</dbReference>
<protein>
    <submittedName>
        <fullName evidence="1">Phosphatase PAP2 family protein</fullName>
    </submittedName>
</protein>
<sequence length="186" mass="20561">MHPTLLGPDLSVLYFFNSVLASPFLDFLMPLLTFGGTQAFWVILCLLLYLLGGEDEREAAFMALTALVLGFFLSEALKMVIARPRPYEVIGWVRHATVAGGYSMPSGHAVAAFAGFISLYFRLGRPWFFIILASLVGISRIYLGLHYPSDVLAGAVLGVLCAFTALKIDERVKCFGLCRFDRLQQN</sequence>
<dbReference type="PANTHER" id="PTHR14969">
    <property type="entry name" value="SPHINGOSINE-1-PHOSPHATE PHOSPHOHYDROLASE"/>
    <property type="match status" value="1"/>
</dbReference>
<dbReference type="InterPro" id="IPR000326">
    <property type="entry name" value="PAP2/HPO"/>
</dbReference>
<accession>A0A7J4MX95</accession>
<dbReference type="Proteomes" id="UP000538031">
    <property type="component" value="Unassembled WGS sequence"/>
</dbReference>
<dbReference type="SMART" id="SM00014">
    <property type="entry name" value="acidPPc"/>
    <property type="match status" value="1"/>
</dbReference>
<proteinExistence type="predicted"/>
<dbReference type="AlphaFoldDB" id="A0A7J4MX95"/>
<dbReference type="InterPro" id="IPR036938">
    <property type="entry name" value="PAP2/HPO_sf"/>
</dbReference>
<dbReference type="SUPFAM" id="SSF48317">
    <property type="entry name" value="Acid phosphatase/Vanadium-dependent haloperoxidase"/>
    <property type="match status" value="1"/>
</dbReference>
<evidence type="ECO:0000313" key="2">
    <source>
        <dbReference type="Proteomes" id="UP000538031"/>
    </source>
</evidence>